<sequence>MGDSIPDEILSEILSPALRVSDAAFAATFETVSPFLSTSESSSAFLLVSKSFLRVATPLLYNVVVLRSKAQAQALAGVLTSNPALGKFIRKLRLETVVELHYRIVPLRMSYMTWGGMSEIARALSRAPNLATLVVSNQESFLTSIRLISPNPALKRIRIKSFDSLSEAERRRYIRAVKQLSNRMYELFDFPDEWPSSDDAPPPFVYPPRLAADALAPRRLSLLLVSKKFARLGIPHVYASPTLFQDLQLRSFAVRLSQHPLLGRHVRRITISHRDDSDVNLLRTIIAHTPFLVGFFGGSRCSPIPWLTFDQLGYSRRLDPLVMRYFGWNSPIVFKTGAKWIPRHTFNNLVRLTVATFDPSFLEVLSRMELPSLRTASFSATADGGLPFFLKHGKKLEHLTVSVHQIADPDLAIFQSCPSISVLGISCDEKTILSTDGFNPPDKHMCLERIVFMAY</sequence>
<protein>
    <submittedName>
        <fullName evidence="1">F-box domain-containing protein</fullName>
    </submittedName>
</protein>
<name>A0A8H6YQM9_9AGAR</name>
<proteinExistence type="predicted"/>
<dbReference type="SUPFAM" id="SSF52047">
    <property type="entry name" value="RNI-like"/>
    <property type="match status" value="1"/>
</dbReference>
<accession>A0A8H6YQM9</accession>
<keyword evidence="2" id="KW-1185">Reference proteome</keyword>
<gene>
    <name evidence="1" type="ORF">MVEN_00419300</name>
</gene>
<dbReference type="OrthoDB" id="3051218at2759"/>
<dbReference type="EMBL" id="JACAZI010000003">
    <property type="protein sequence ID" value="KAF7365463.1"/>
    <property type="molecule type" value="Genomic_DNA"/>
</dbReference>
<organism evidence="1 2">
    <name type="scientific">Mycena venus</name>
    <dbReference type="NCBI Taxonomy" id="2733690"/>
    <lineage>
        <taxon>Eukaryota</taxon>
        <taxon>Fungi</taxon>
        <taxon>Dikarya</taxon>
        <taxon>Basidiomycota</taxon>
        <taxon>Agaricomycotina</taxon>
        <taxon>Agaricomycetes</taxon>
        <taxon>Agaricomycetidae</taxon>
        <taxon>Agaricales</taxon>
        <taxon>Marasmiineae</taxon>
        <taxon>Mycenaceae</taxon>
        <taxon>Mycena</taxon>
    </lineage>
</organism>
<evidence type="ECO:0000313" key="2">
    <source>
        <dbReference type="Proteomes" id="UP000620124"/>
    </source>
</evidence>
<evidence type="ECO:0000313" key="1">
    <source>
        <dbReference type="EMBL" id="KAF7365463.1"/>
    </source>
</evidence>
<dbReference type="Proteomes" id="UP000620124">
    <property type="component" value="Unassembled WGS sequence"/>
</dbReference>
<reference evidence="1" key="1">
    <citation type="submission" date="2020-05" db="EMBL/GenBank/DDBJ databases">
        <title>Mycena genomes resolve the evolution of fungal bioluminescence.</title>
        <authorList>
            <person name="Tsai I.J."/>
        </authorList>
    </citation>
    <scope>NUCLEOTIDE SEQUENCE</scope>
    <source>
        <strain evidence="1">CCC161011</strain>
    </source>
</reference>
<dbReference type="AlphaFoldDB" id="A0A8H6YQM9"/>
<comment type="caution">
    <text evidence="1">The sequence shown here is derived from an EMBL/GenBank/DDBJ whole genome shotgun (WGS) entry which is preliminary data.</text>
</comment>